<organism evidence="1 2">
    <name type="scientific">Rothia aeria</name>
    <dbReference type="NCBI Taxonomy" id="172042"/>
    <lineage>
        <taxon>Bacteria</taxon>
        <taxon>Bacillati</taxon>
        <taxon>Actinomycetota</taxon>
        <taxon>Actinomycetes</taxon>
        <taxon>Micrococcales</taxon>
        <taxon>Micrococcaceae</taxon>
        <taxon>Rothia</taxon>
    </lineage>
</organism>
<reference evidence="1 2" key="1">
    <citation type="submission" date="2016-10" db="EMBL/GenBank/DDBJ databases">
        <title>Genome sequence of Rothia aeria strain JCM11412.</title>
        <authorList>
            <person name="Nambu T."/>
        </authorList>
    </citation>
    <scope>NUCLEOTIDE SEQUENCE [LARGE SCALE GENOMIC DNA]</scope>
    <source>
        <strain evidence="1 2">JCM 11412</strain>
    </source>
</reference>
<gene>
    <name evidence="1" type="ORF">RA11412_2329</name>
</gene>
<keyword evidence="2" id="KW-1185">Reference proteome</keyword>
<dbReference type="AlphaFoldDB" id="A0A2Z5R1Q6"/>
<evidence type="ECO:0000313" key="1">
    <source>
        <dbReference type="EMBL" id="BAV88628.1"/>
    </source>
</evidence>
<name>A0A2Z5R1Q6_9MICC</name>
<dbReference type="EMBL" id="AP017895">
    <property type="protein sequence ID" value="BAV88628.1"/>
    <property type="molecule type" value="Genomic_DNA"/>
</dbReference>
<proteinExistence type="predicted"/>
<sequence>MFLGFALRRERVGSGFLTGRTVRGIQWGTVDVSCPRGGYFGCGARTVTTFVLAHPVWAIKEKGHLYGRGKKQRGLTRLVIRWCANPLHV</sequence>
<protein>
    <submittedName>
        <fullName evidence="1">Uncharacterized protein</fullName>
    </submittedName>
</protein>
<dbReference type="Proteomes" id="UP000250241">
    <property type="component" value="Chromosome"/>
</dbReference>
<dbReference type="KEGG" id="raj:RA11412_2329"/>
<evidence type="ECO:0000313" key="2">
    <source>
        <dbReference type="Proteomes" id="UP000250241"/>
    </source>
</evidence>
<accession>A0A2Z5R1Q6</accession>